<feature type="domain" description="ABC transporter" evidence="5">
    <location>
        <begin position="22"/>
        <end position="246"/>
    </location>
</feature>
<keyword evidence="7" id="KW-1185">Reference proteome</keyword>
<dbReference type="CDD" id="cd03220">
    <property type="entry name" value="ABC_KpsT_Wzt"/>
    <property type="match status" value="1"/>
</dbReference>
<dbReference type="EC" id="3.6.3.40" evidence="6"/>
<dbReference type="CDD" id="cd10147">
    <property type="entry name" value="Wzt_C-like"/>
    <property type="match status" value="1"/>
</dbReference>
<dbReference type="Pfam" id="PF00005">
    <property type="entry name" value="ABC_tran"/>
    <property type="match status" value="1"/>
</dbReference>
<name>A0A7G1Q8L2_9GAMM</name>
<sequence length="404" mass="45244">MMPLIKVDSVSKCYHLYHRPQDRLLQLWFKNRKQLYQEFWALQDISFEIYSGESVAIVGQNGAGKSTLLQLIAGTLTPSSGKITIRGRIAALLQLGSGFNPEFTGRENIFLNGAILGFSRSEISKRFTEIADFADIGDFIDRPVKTYSSGMAMRLAFAVSTCLEPEILIIDEALAVGDAVFQFKCRNRLQELITKGVTLLFVSHDMSAVKSFCCRAIYLEQGKKKTEGEAEQIAESYFMDVRAKQIKNTSTKNKITAIQEKSQGGYGTQEGEIISDHFNTTGNNQAFFNYGDEIVFTVICQLNAPVKSPTLSVVIQAGNLVGIGGQWFSLSTFIKERQPITLTIKLPAYFNEGKYFITLRLEDRRDEKNTFILHKIPGALSFDVFSPKDNTLLGFHNLQLTCIQ</sequence>
<dbReference type="InterPro" id="IPR003439">
    <property type="entry name" value="ABC_transporter-like_ATP-bd"/>
</dbReference>
<keyword evidence="3" id="KW-0547">Nucleotide-binding</keyword>
<dbReference type="AlphaFoldDB" id="A0A7G1Q8L2"/>
<proteinExistence type="inferred from homology"/>
<dbReference type="Gene3D" id="3.40.50.300">
    <property type="entry name" value="P-loop containing nucleotide triphosphate hydrolases"/>
    <property type="match status" value="1"/>
</dbReference>
<dbReference type="GO" id="GO:0016887">
    <property type="term" value="F:ATP hydrolysis activity"/>
    <property type="evidence" value="ECO:0007669"/>
    <property type="project" value="InterPro"/>
</dbReference>
<evidence type="ECO:0000256" key="2">
    <source>
        <dbReference type="ARBA" id="ARBA00022448"/>
    </source>
</evidence>
<dbReference type="InterPro" id="IPR050683">
    <property type="entry name" value="Bact_Polysacc_Export_ATP-bd"/>
</dbReference>
<dbReference type="InterPro" id="IPR017871">
    <property type="entry name" value="ABC_transporter-like_CS"/>
</dbReference>
<dbReference type="Proteomes" id="UP000516072">
    <property type="component" value="Chromosome"/>
</dbReference>
<evidence type="ECO:0000313" key="7">
    <source>
        <dbReference type="Proteomes" id="UP000516072"/>
    </source>
</evidence>
<evidence type="ECO:0000256" key="3">
    <source>
        <dbReference type="ARBA" id="ARBA00022741"/>
    </source>
</evidence>
<dbReference type="SUPFAM" id="SSF52540">
    <property type="entry name" value="P-loop containing nucleoside triphosphate hydrolases"/>
    <property type="match status" value="1"/>
</dbReference>
<dbReference type="KEGG" id="ntg:NSCAC_0505"/>
<comment type="similarity">
    <text evidence="1">Belongs to the ABC transporter superfamily.</text>
</comment>
<dbReference type="EMBL" id="LR778175">
    <property type="protein sequence ID" value="CAB1275116.1"/>
    <property type="molecule type" value="Genomic_DNA"/>
</dbReference>
<evidence type="ECO:0000313" key="6">
    <source>
        <dbReference type="EMBL" id="CAB1275116.1"/>
    </source>
</evidence>
<dbReference type="InterPro" id="IPR027417">
    <property type="entry name" value="P-loop_NTPase"/>
</dbReference>
<dbReference type="SMART" id="SM00382">
    <property type="entry name" value="AAA"/>
    <property type="match status" value="1"/>
</dbReference>
<dbReference type="PANTHER" id="PTHR46743:SF2">
    <property type="entry name" value="TEICHOIC ACIDS EXPORT ATP-BINDING PROTEIN TAGH"/>
    <property type="match status" value="1"/>
</dbReference>
<evidence type="ECO:0000256" key="4">
    <source>
        <dbReference type="ARBA" id="ARBA00022840"/>
    </source>
</evidence>
<protein>
    <submittedName>
        <fullName evidence="6">ABC transporter</fullName>
        <ecNumber evidence="6">3.6.3.40</ecNumber>
    </submittedName>
</protein>
<evidence type="ECO:0000256" key="1">
    <source>
        <dbReference type="ARBA" id="ARBA00005417"/>
    </source>
</evidence>
<dbReference type="GO" id="GO:0016020">
    <property type="term" value="C:membrane"/>
    <property type="evidence" value="ECO:0007669"/>
    <property type="project" value="InterPro"/>
</dbReference>
<keyword evidence="2" id="KW-0813">Transport</keyword>
<dbReference type="InterPro" id="IPR015860">
    <property type="entry name" value="ABC_transpr_TagH-like"/>
</dbReference>
<reference evidence="6 7" key="1">
    <citation type="submission" date="2020-03" db="EMBL/GenBank/DDBJ databases">
        <authorList>
            <person name="Picone N."/>
        </authorList>
    </citation>
    <scope>NUCLEOTIDE SEQUENCE [LARGE SCALE GENOMIC DNA]</scope>
    <source>
        <strain evidence="6">NSCAC1</strain>
    </source>
</reference>
<dbReference type="PROSITE" id="PS50893">
    <property type="entry name" value="ABC_TRANSPORTER_2"/>
    <property type="match status" value="1"/>
</dbReference>
<evidence type="ECO:0000259" key="5">
    <source>
        <dbReference type="PROSITE" id="PS50893"/>
    </source>
</evidence>
<accession>A0A7G1Q8L2</accession>
<dbReference type="PANTHER" id="PTHR46743">
    <property type="entry name" value="TEICHOIC ACIDS EXPORT ATP-BINDING PROTEIN TAGH"/>
    <property type="match status" value="1"/>
</dbReference>
<dbReference type="Pfam" id="PF14524">
    <property type="entry name" value="Wzt_C"/>
    <property type="match status" value="1"/>
</dbReference>
<organism evidence="6 7">
    <name type="scientific">Candidatus Nitrosacidococcus tergens</name>
    <dbReference type="NCBI Taxonomy" id="553981"/>
    <lineage>
        <taxon>Bacteria</taxon>
        <taxon>Pseudomonadati</taxon>
        <taxon>Pseudomonadota</taxon>
        <taxon>Gammaproteobacteria</taxon>
        <taxon>Chromatiales</taxon>
        <taxon>Chromatiaceae</taxon>
        <taxon>Candidatus Nitrosacidococcus</taxon>
    </lineage>
</organism>
<gene>
    <name evidence="6" type="ORF">NSCAC_0505</name>
</gene>
<dbReference type="Gene3D" id="2.70.50.60">
    <property type="entry name" value="abc- transporter (atp binding component) like domain"/>
    <property type="match status" value="1"/>
</dbReference>
<dbReference type="GO" id="GO:0005524">
    <property type="term" value="F:ATP binding"/>
    <property type="evidence" value="ECO:0007669"/>
    <property type="project" value="UniProtKB-KW"/>
</dbReference>
<dbReference type="PROSITE" id="PS00211">
    <property type="entry name" value="ABC_TRANSPORTER_1"/>
    <property type="match status" value="1"/>
</dbReference>
<dbReference type="GO" id="GO:0140359">
    <property type="term" value="F:ABC-type transporter activity"/>
    <property type="evidence" value="ECO:0007669"/>
    <property type="project" value="InterPro"/>
</dbReference>
<dbReference type="RefSeq" id="WP_197744856.1">
    <property type="nucleotide sequence ID" value="NZ_LR778175.1"/>
</dbReference>
<dbReference type="InterPro" id="IPR003593">
    <property type="entry name" value="AAA+_ATPase"/>
</dbReference>
<keyword evidence="6" id="KW-0378">Hydrolase</keyword>
<keyword evidence="4" id="KW-0067">ATP-binding</keyword>
<dbReference type="InterPro" id="IPR029439">
    <property type="entry name" value="Wzt_C"/>
</dbReference>